<dbReference type="EC" id="6.3.4.15" evidence="6"/>
<keyword evidence="3 6" id="KW-0067">ATP-binding</keyword>
<dbReference type="SUPFAM" id="SSF46785">
    <property type="entry name" value="Winged helix' DNA-binding domain"/>
    <property type="match status" value="1"/>
</dbReference>
<comment type="function">
    <text evidence="6">Acts both as a biotin--[acetyl-CoA-carboxylase] ligase and a repressor.</text>
</comment>
<comment type="caution">
    <text evidence="6">Lacks conserved residue(s) required for the propagation of feature annotation.</text>
</comment>
<dbReference type="HAMAP" id="MF_00978">
    <property type="entry name" value="Bifunct_BirA"/>
    <property type="match status" value="1"/>
</dbReference>
<dbReference type="InterPro" id="IPR030855">
    <property type="entry name" value="Bifunct_BirA"/>
</dbReference>
<sequence length="327" mass="36772">MGNDLRTKLLQAFADRPNEYISGQELAEVLRCSRTAIWKHIEELRKDGFVLEAVRKKGYRIVEVPHKIIPDEIRLGLETKQLGRSIHYEETVDSTQRIAQRLAYDGAAEGTIVIAEEQLGGRGRLERSWHSPKYKGIWMSIILRPRIPIMQTPQLTLLMAVAAVKGIEQATGCEPGIKWPNDLLLNGKKISGILTELQADSDRIHSLIIGIGINVNLELEDYPEELRNTASSLFIETGKEWDRATIVQSILLELEKLYSLYLENGFYPIKLLWESYAVSIGKRVKATTLNGSFTGIAKGITDEGVLLLEDDNGKVHHIYSADILIES</sequence>
<dbReference type="Gene3D" id="3.30.930.10">
    <property type="entry name" value="Bira Bifunctional Protein, Domain 2"/>
    <property type="match status" value="1"/>
</dbReference>
<keyword evidence="4 6" id="KW-0238">DNA-binding</keyword>
<dbReference type="Pfam" id="PF03099">
    <property type="entry name" value="BPL_LplA_LipB"/>
    <property type="match status" value="1"/>
</dbReference>
<feature type="binding site" evidence="6">
    <location>
        <position position="118"/>
    </location>
    <ligand>
        <name>biotin</name>
        <dbReference type="ChEBI" id="CHEBI:57586"/>
    </ligand>
</feature>
<feature type="binding site" evidence="6">
    <location>
        <position position="189"/>
    </location>
    <ligand>
        <name>biotin</name>
        <dbReference type="ChEBI" id="CHEBI:57586"/>
    </ligand>
</feature>
<dbReference type="Pfam" id="PF02237">
    <property type="entry name" value="BPL_C"/>
    <property type="match status" value="1"/>
</dbReference>
<evidence type="ECO:0000256" key="6">
    <source>
        <dbReference type="HAMAP-Rule" id="MF_00978"/>
    </source>
</evidence>
<dbReference type="NCBIfam" id="TIGR00121">
    <property type="entry name" value="birA_ligase"/>
    <property type="match status" value="1"/>
</dbReference>
<evidence type="ECO:0000256" key="3">
    <source>
        <dbReference type="ARBA" id="ARBA00022840"/>
    </source>
</evidence>
<accession>A0A3S2TVN4</accession>
<evidence type="ECO:0000313" key="8">
    <source>
        <dbReference type="EMBL" id="RVT65416.1"/>
    </source>
</evidence>
<keyword evidence="6" id="KW-0805">Transcription regulation</keyword>
<evidence type="ECO:0000256" key="2">
    <source>
        <dbReference type="ARBA" id="ARBA00022741"/>
    </source>
</evidence>
<dbReference type="InterPro" id="IPR036388">
    <property type="entry name" value="WH-like_DNA-bd_sf"/>
</dbReference>
<dbReference type="GO" id="GO:0005737">
    <property type="term" value="C:cytoplasm"/>
    <property type="evidence" value="ECO:0007669"/>
    <property type="project" value="TreeGrafter"/>
</dbReference>
<comment type="caution">
    <text evidence="8">The sequence shown here is derived from an EMBL/GenBank/DDBJ whole genome shotgun (WGS) entry which is preliminary data.</text>
</comment>
<keyword evidence="1 6" id="KW-0436">Ligase</keyword>
<dbReference type="InterPro" id="IPR004143">
    <property type="entry name" value="BPL_LPL_catalytic"/>
</dbReference>
<evidence type="ECO:0000259" key="7">
    <source>
        <dbReference type="PROSITE" id="PS51733"/>
    </source>
</evidence>
<dbReference type="PANTHER" id="PTHR12835">
    <property type="entry name" value="BIOTIN PROTEIN LIGASE"/>
    <property type="match status" value="1"/>
</dbReference>
<dbReference type="PROSITE" id="PS51733">
    <property type="entry name" value="BPL_LPL_CATALYTIC"/>
    <property type="match status" value="1"/>
</dbReference>
<keyword evidence="2 6" id="KW-0547">Nucleotide-binding</keyword>
<evidence type="ECO:0000313" key="9">
    <source>
        <dbReference type="Proteomes" id="UP000288024"/>
    </source>
</evidence>
<proteinExistence type="inferred from homology"/>
<keyword evidence="9" id="KW-1185">Reference proteome</keyword>
<feature type="binding site" evidence="6">
    <location>
        <begin position="122"/>
        <end position="124"/>
    </location>
    <ligand>
        <name>biotin</name>
        <dbReference type="ChEBI" id="CHEBI:57586"/>
    </ligand>
</feature>
<dbReference type="CDD" id="cd16442">
    <property type="entry name" value="BPL"/>
    <property type="match status" value="1"/>
</dbReference>
<comment type="similarity">
    <text evidence="6">Belongs to the biotin--protein ligase family.</text>
</comment>
<dbReference type="AlphaFoldDB" id="A0A3S2TVN4"/>
<reference evidence="8 9" key="1">
    <citation type="submission" date="2019-01" db="EMBL/GenBank/DDBJ databases">
        <title>Bacillus sp. M5HDSG1-1, whole genome shotgun sequence.</title>
        <authorList>
            <person name="Tuo L."/>
        </authorList>
    </citation>
    <scope>NUCLEOTIDE SEQUENCE [LARGE SCALE GENOMIC DNA]</scope>
    <source>
        <strain evidence="8 9">M5HDSG1-1</strain>
    </source>
</reference>
<dbReference type="InterPro" id="IPR013196">
    <property type="entry name" value="HTH_11"/>
</dbReference>
<dbReference type="GO" id="GO:0016740">
    <property type="term" value="F:transferase activity"/>
    <property type="evidence" value="ECO:0007669"/>
    <property type="project" value="UniProtKB-ARBA"/>
</dbReference>
<dbReference type="GeneID" id="87616466"/>
<name>A0A3S2TVN4_9BACI</name>
<dbReference type="Gene3D" id="1.10.10.10">
    <property type="entry name" value="Winged helix-like DNA-binding domain superfamily/Winged helix DNA-binding domain"/>
    <property type="match status" value="1"/>
</dbReference>
<dbReference type="SUPFAM" id="SSF50037">
    <property type="entry name" value="C-terminal domain of transcriptional repressors"/>
    <property type="match status" value="1"/>
</dbReference>
<keyword evidence="6" id="KW-0804">Transcription</keyword>
<dbReference type="CDD" id="cd00090">
    <property type="entry name" value="HTH_ARSR"/>
    <property type="match status" value="1"/>
</dbReference>
<dbReference type="InterPro" id="IPR003142">
    <property type="entry name" value="BPL_C"/>
</dbReference>
<dbReference type="GO" id="GO:0004077">
    <property type="term" value="F:biotin--[biotin carboxyl-carrier protein] ligase activity"/>
    <property type="evidence" value="ECO:0007669"/>
    <property type="project" value="UniProtKB-UniRule"/>
</dbReference>
<dbReference type="GO" id="GO:0005524">
    <property type="term" value="F:ATP binding"/>
    <property type="evidence" value="ECO:0007669"/>
    <property type="project" value="UniProtKB-UniRule"/>
</dbReference>
<feature type="DNA-binding region" description="H-T-H motif" evidence="6">
    <location>
        <begin position="23"/>
        <end position="42"/>
    </location>
</feature>
<dbReference type="InterPro" id="IPR004408">
    <property type="entry name" value="Biotin_CoA_COase_ligase"/>
</dbReference>
<keyword evidence="5 6" id="KW-0092">Biotin</keyword>
<dbReference type="GO" id="GO:0009249">
    <property type="term" value="P:protein lipoylation"/>
    <property type="evidence" value="ECO:0007669"/>
    <property type="project" value="UniProtKB-ARBA"/>
</dbReference>
<feature type="domain" description="BPL/LPL catalytic" evidence="7">
    <location>
        <begin position="71"/>
        <end position="262"/>
    </location>
</feature>
<evidence type="ECO:0000256" key="4">
    <source>
        <dbReference type="ARBA" id="ARBA00023125"/>
    </source>
</evidence>
<comment type="catalytic activity">
    <reaction evidence="6">
        <text>biotin + L-lysyl-[protein] + ATP = N(6)-biotinyl-L-lysyl-[protein] + AMP + diphosphate + H(+)</text>
        <dbReference type="Rhea" id="RHEA:11756"/>
        <dbReference type="Rhea" id="RHEA-COMP:9752"/>
        <dbReference type="Rhea" id="RHEA-COMP:10505"/>
        <dbReference type="ChEBI" id="CHEBI:15378"/>
        <dbReference type="ChEBI" id="CHEBI:29969"/>
        <dbReference type="ChEBI" id="CHEBI:30616"/>
        <dbReference type="ChEBI" id="CHEBI:33019"/>
        <dbReference type="ChEBI" id="CHEBI:57586"/>
        <dbReference type="ChEBI" id="CHEBI:83144"/>
        <dbReference type="ChEBI" id="CHEBI:456215"/>
        <dbReference type="EC" id="6.3.4.15"/>
    </reaction>
</comment>
<dbReference type="Gene3D" id="2.30.30.100">
    <property type="match status" value="1"/>
</dbReference>
<protein>
    <recommendedName>
        <fullName evidence="6">Bifunctional ligase/repressor BirA</fullName>
    </recommendedName>
    <alternativeName>
        <fullName evidence="6">Biotin--[acetyl-CoA-carboxylase] ligase</fullName>
        <ecNumber evidence="6">6.3.4.15</ecNumber>
    </alternativeName>
    <alternativeName>
        <fullName evidence="6">Biotin--protein ligase</fullName>
    </alternativeName>
    <alternativeName>
        <fullName evidence="6">Biotin-[acetyl-CoA carboxylase] synthetase</fullName>
    </alternativeName>
</protein>
<dbReference type="PANTHER" id="PTHR12835:SF5">
    <property type="entry name" value="BIOTIN--PROTEIN LIGASE"/>
    <property type="match status" value="1"/>
</dbReference>
<dbReference type="SUPFAM" id="SSF55681">
    <property type="entry name" value="Class II aaRS and biotin synthetases"/>
    <property type="match status" value="1"/>
</dbReference>
<organism evidence="8 9">
    <name type="scientific">Niallia taxi</name>
    <dbReference type="NCBI Taxonomy" id="2499688"/>
    <lineage>
        <taxon>Bacteria</taxon>
        <taxon>Bacillati</taxon>
        <taxon>Bacillota</taxon>
        <taxon>Bacilli</taxon>
        <taxon>Bacillales</taxon>
        <taxon>Bacillaceae</taxon>
        <taxon>Niallia</taxon>
    </lineage>
</organism>
<dbReference type="Proteomes" id="UP000288024">
    <property type="component" value="Unassembled WGS sequence"/>
</dbReference>
<keyword evidence="6" id="KW-0678">Repressor</keyword>
<dbReference type="InterPro" id="IPR011991">
    <property type="entry name" value="ArsR-like_HTH"/>
</dbReference>
<dbReference type="Pfam" id="PF08279">
    <property type="entry name" value="HTH_11"/>
    <property type="match status" value="1"/>
</dbReference>
<evidence type="ECO:0000256" key="5">
    <source>
        <dbReference type="ARBA" id="ARBA00023267"/>
    </source>
</evidence>
<dbReference type="InterPro" id="IPR008988">
    <property type="entry name" value="Transcriptional_repressor_C"/>
</dbReference>
<dbReference type="InterPro" id="IPR036390">
    <property type="entry name" value="WH_DNA-bd_sf"/>
</dbReference>
<dbReference type="EMBL" id="RZTZ01000002">
    <property type="protein sequence ID" value="RVT65416.1"/>
    <property type="molecule type" value="Genomic_DNA"/>
</dbReference>
<dbReference type="GO" id="GO:0006355">
    <property type="term" value="P:regulation of DNA-templated transcription"/>
    <property type="evidence" value="ECO:0007669"/>
    <property type="project" value="UniProtKB-UniRule"/>
</dbReference>
<dbReference type="RefSeq" id="WP_127737634.1">
    <property type="nucleotide sequence ID" value="NZ_CP196002.1"/>
</dbReference>
<evidence type="ECO:0000256" key="1">
    <source>
        <dbReference type="ARBA" id="ARBA00022598"/>
    </source>
</evidence>
<dbReference type="InterPro" id="IPR045864">
    <property type="entry name" value="aa-tRNA-synth_II/BPL/LPL"/>
</dbReference>
<gene>
    <name evidence="6" type="primary">birA</name>
    <name evidence="8" type="ORF">EM808_07915</name>
</gene>
<dbReference type="GO" id="GO:0003677">
    <property type="term" value="F:DNA binding"/>
    <property type="evidence" value="ECO:0007669"/>
    <property type="project" value="UniProtKB-UniRule"/>
</dbReference>